<name>A0A0C6FMD3_9HYPH</name>
<evidence type="ECO:0000313" key="3">
    <source>
        <dbReference type="Proteomes" id="UP000061432"/>
    </source>
</evidence>
<accession>A0A0C6FMD3</accession>
<dbReference type="Proteomes" id="UP000061432">
    <property type="component" value="Chromosome"/>
</dbReference>
<organism evidence="2 3">
    <name type="scientific">Methylobacterium aquaticum</name>
    <dbReference type="NCBI Taxonomy" id="270351"/>
    <lineage>
        <taxon>Bacteria</taxon>
        <taxon>Pseudomonadati</taxon>
        <taxon>Pseudomonadota</taxon>
        <taxon>Alphaproteobacteria</taxon>
        <taxon>Hyphomicrobiales</taxon>
        <taxon>Methylobacteriaceae</taxon>
        <taxon>Methylobacterium</taxon>
    </lineage>
</organism>
<dbReference type="KEGG" id="maqu:Maq22A_c01105"/>
<dbReference type="EMBL" id="AP014704">
    <property type="protein sequence ID" value="BAQ43725.1"/>
    <property type="molecule type" value="Genomic_DNA"/>
</dbReference>
<sequence length="87" mass="9565">MIAHGATRLDEVVPRAPRVALCACVRADDPVRLRPSSPYDRRPWRARDGRARKGARVPHRGRFDRSGDIPSAAPAPLRELEAACCPA</sequence>
<dbReference type="STRING" id="270351.Maq22A_c01105"/>
<reference evidence="2 3" key="1">
    <citation type="journal article" date="2015" name="Genome Announc.">
        <title>Complete Genome Sequence of Methylobacterium aquaticum Strain 22A, Isolated from Racomitrium japonicum Moss.</title>
        <authorList>
            <person name="Tani A."/>
            <person name="Ogura Y."/>
            <person name="Hayashi T."/>
            <person name="Kimbara K."/>
        </authorList>
    </citation>
    <scope>NUCLEOTIDE SEQUENCE [LARGE SCALE GENOMIC DNA]</scope>
    <source>
        <strain evidence="2 3">MA-22A</strain>
    </source>
</reference>
<dbReference type="PATRIC" id="fig|270351.10.peg.219"/>
<reference evidence="3" key="2">
    <citation type="submission" date="2015-01" db="EMBL/GenBank/DDBJ databases">
        <title>Complete genome sequence of Methylobacterium aquaticum strain 22A.</title>
        <authorList>
            <person name="Tani A."/>
            <person name="Ogura Y."/>
            <person name="Hayashi T."/>
        </authorList>
    </citation>
    <scope>NUCLEOTIDE SEQUENCE [LARGE SCALE GENOMIC DNA]</scope>
    <source>
        <strain evidence="3">MA-22A</strain>
    </source>
</reference>
<feature type="region of interest" description="Disordered" evidence="1">
    <location>
        <begin position="35"/>
        <end position="74"/>
    </location>
</feature>
<dbReference type="AlphaFoldDB" id="A0A0C6FMD3"/>
<evidence type="ECO:0000256" key="1">
    <source>
        <dbReference type="SAM" id="MobiDB-lite"/>
    </source>
</evidence>
<proteinExistence type="predicted"/>
<evidence type="ECO:0000313" key="2">
    <source>
        <dbReference type="EMBL" id="BAQ43725.1"/>
    </source>
</evidence>
<feature type="compositionally biased region" description="Basic and acidic residues" evidence="1">
    <location>
        <begin position="39"/>
        <end position="51"/>
    </location>
</feature>
<gene>
    <name evidence="2" type="ORF">Maq22A_c01105</name>
</gene>
<protein>
    <submittedName>
        <fullName evidence="2">Radical SAM domain protein</fullName>
    </submittedName>
</protein>